<feature type="transmembrane region" description="Helical" evidence="5">
    <location>
        <begin position="102"/>
        <end position="121"/>
    </location>
</feature>
<feature type="transmembrane region" description="Helical" evidence="5">
    <location>
        <begin position="74"/>
        <end position="90"/>
    </location>
</feature>
<protein>
    <submittedName>
        <fullName evidence="6">Uncharacterized protein</fullName>
    </submittedName>
</protein>
<name>A0AAV1IHB0_9CHLO</name>
<keyword evidence="1" id="KW-1003">Cell membrane</keyword>
<dbReference type="EMBL" id="CAUYUE010000015">
    <property type="protein sequence ID" value="CAK0786617.1"/>
    <property type="molecule type" value="Genomic_DNA"/>
</dbReference>
<dbReference type="InterPro" id="IPR037185">
    <property type="entry name" value="EmrE-like"/>
</dbReference>
<feature type="transmembrane region" description="Helical" evidence="5">
    <location>
        <begin position="128"/>
        <end position="147"/>
    </location>
</feature>
<dbReference type="HAMAP" id="MF_00010">
    <property type="entry name" value="UPF0060"/>
    <property type="match status" value="1"/>
</dbReference>
<evidence type="ECO:0000256" key="2">
    <source>
        <dbReference type="ARBA" id="ARBA00022692"/>
    </source>
</evidence>
<reference evidence="6 7" key="1">
    <citation type="submission" date="2023-10" db="EMBL/GenBank/DDBJ databases">
        <authorList>
            <person name="Maclean D."/>
            <person name="Macfadyen A."/>
        </authorList>
    </citation>
    <scope>NUCLEOTIDE SEQUENCE [LARGE SCALE GENOMIC DNA]</scope>
</reference>
<comment type="caution">
    <text evidence="6">The sequence shown here is derived from an EMBL/GenBank/DDBJ whole genome shotgun (WGS) entry which is preliminary data.</text>
</comment>
<dbReference type="NCBIfam" id="NF002586">
    <property type="entry name" value="PRK02237.1"/>
    <property type="match status" value="1"/>
</dbReference>
<dbReference type="Pfam" id="PF02694">
    <property type="entry name" value="UPF0060"/>
    <property type="match status" value="1"/>
</dbReference>
<evidence type="ECO:0000256" key="5">
    <source>
        <dbReference type="SAM" id="Phobius"/>
    </source>
</evidence>
<dbReference type="GO" id="GO:0005886">
    <property type="term" value="C:plasma membrane"/>
    <property type="evidence" value="ECO:0007669"/>
    <property type="project" value="TreeGrafter"/>
</dbReference>
<sequence>MTGPPWSTQQACLAAVVACSRLAAAEVLQRSAEEPFHWTAPTVVLAVALFLIAGLCEIGGGWLVWQAVREGKPALWGAAGGAILVAYGFVPTAQPILNFGRIYAVYGGFFILLSYAWGWAIDKERPDTGDCIGAAVAIAGVAVAFFYPR</sequence>
<evidence type="ECO:0000256" key="1">
    <source>
        <dbReference type="ARBA" id="ARBA00022475"/>
    </source>
</evidence>
<proteinExistence type="inferred from homology"/>
<dbReference type="SUPFAM" id="SSF103481">
    <property type="entry name" value="Multidrug resistance efflux transporter EmrE"/>
    <property type="match status" value="1"/>
</dbReference>
<dbReference type="PANTHER" id="PTHR36116">
    <property type="entry name" value="UPF0060 MEMBRANE PROTEIN YNFA"/>
    <property type="match status" value="1"/>
</dbReference>
<feature type="transmembrane region" description="Helical" evidence="5">
    <location>
        <begin position="40"/>
        <end position="65"/>
    </location>
</feature>
<dbReference type="Proteomes" id="UP001314263">
    <property type="component" value="Unassembled WGS sequence"/>
</dbReference>
<dbReference type="InterPro" id="IPR003844">
    <property type="entry name" value="UPF0060"/>
</dbReference>
<gene>
    <name evidence="6" type="ORF">CVIRNUC_009831</name>
</gene>
<dbReference type="AlphaFoldDB" id="A0AAV1IHB0"/>
<keyword evidence="4 5" id="KW-0472">Membrane</keyword>
<keyword evidence="3 5" id="KW-1133">Transmembrane helix</keyword>
<evidence type="ECO:0000256" key="3">
    <source>
        <dbReference type="ARBA" id="ARBA00022989"/>
    </source>
</evidence>
<accession>A0AAV1IHB0</accession>
<dbReference type="Gene3D" id="1.10.3730.20">
    <property type="match status" value="1"/>
</dbReference>
<organism evidence="6 7">
    <name type="scientific">Coccomyxa viridis</name>
    <dbReference type="NCBI Taxonomy" id="1274662"/>
    <lineage>
        <taxon>Eukaryota</taxon>
        <taxon>Viridiplantae</taxon>
        <taxon>Chlorophyta</taxon>
        <taxon>core chlorophytes</taxon>
        <taxon>Trebouxiophyceae</taxon>
        <taxon>Trebouxiophyceae incertae sedis</taxon>
        <taxon>Coccomyxaceae</taxon>
        <taxon>Coccomyxa</taxon>
    </lineage>
</organism>
<evidence type="ECO:0000313" key="7">
    <source>
        <dbReference type="Proteomes" id="UP001314263"/>
    </source>
</evidence>
<keyword evidence="2 5" id="KW-0812">Transmembrane</keyword>
<dbReference type="PANTHER" id="PTHR36116:SF1">
    <property type="entry name" value="UPF0060 MEMBRANE PROTEIN YNFA"/>
    <property type="match status" value="1"/>
</dbReference>
<keyword evidence="7" id="KW-1185">Reference proteome</keyword>
<evidence type="ECO:0000313" key="6">
    <source>
        <dbReference type="EMBL" id="CAK0786617.1"/>
    </source>
</evidence>
<evidence type="ECO:0000256" key="4">
    <source>
        <dbReference type="ARBA" id="ARBA00023136"/>
    </source>
</evidence>